<dbReference type="AlphaFoldDB" id="A0A8T4HG44"/>
<evidence type="ECO:0000256" key="5">
    <source>
        <dbReference type="ARBA" id="ARBA00022729"/>
    </source>
</evidence>
<protein>
    <submittedName>
        <fullName evidence="13">TonB-dependent receptor</fullName>
    </submittedName>
</protein>
<dbReference type="Gene3D" id="2.170.130.10">
    <property type="entry name" value="TonB-dependent receptor, plug domain"/>
    <property type="match status" value="1"/>
</dbReference>
<dbReference type="PANTHER" id="PTHR30069:SF29">
    <property type="entry name" value="HEMOGLOBIN AND HEMOGLOBIN-HAPTOGLOBIN-BINDING PROTEIN 1-RELATED"/>
    <property type="match status" value="1"/>
</dbReference>
<dbReference type="GO" id="GO:0044718">
    <property type="term" value="P:siderophore transmembrane transport"/>
    <property type="evidence" value="ECO:0007669"/>
    <property type="project" value="TreeGrafter"/>
</dbReference>
<feature type="domain" description="TonB-dependent receptor-like beta-barrel" evidence="11">
    <location>
        <begin position="355"/>
        <end position="703"/>
    </location>
</feature>
<comment type="caution">
    <text evidence="13">The sequence shown here is derived from an EMBL/GenBank/DDBJ whole genome shotgun (WGS) entry which is preliminary data.</text>
</comment>
<name>A0A8T4HG44_9SPHI</name>
<dbReference type="Gene3D" id="2.40.170.20">
    <property type="entry name" value="TonB-dependent receptor, beta-barrel domain"/>
    <property type="match status" value="1"/>
</dbReference>
<reference evidence="13" key="1">
    <citation type="submission" date="2021-03" db="EMBL/GenBank/DDBJ databases">
        <authorList>
            <person name="Lu T."/>
            <person name="Wang Q."/>
            <person name="Han X."/>
        </authorList>
    </citation>
    <scope>NUCLEOTIDE SEQUENCE</scope>
    <source>
        <strain evidence="13">WQ 2009</strain>
    </source>
</reference>
<evidence type="ECO:0000259" key="11">
    <source>
        <dbReference type="Pfam" id="PF00593"/>
    </source>
</evidence>
<evidence type="ECO:0000256" key="7">
    <source>
        <dbReference type="ARBA" id="ARBA00023136"/>
    </source>
</evidence>
<comment type="similarity">
    <text evidence="10">Belongs to the TonB-dependent receptor family.</text>
</comment>
<keyword evidence="3" id="KW-1134">Transmembrane beta strand</keyword>
<accession>A0A8T4HG44</accession>
<dbReference type="InterPro" id="IPR037066">
    <property type="entry name" value="Plug_dom_sf"/>
</dbReference>
<dbReference type="SUPFAM" id="SSF56935">
    <property type="entry name" value="Porins"/>
    <property type="match status" value="1"/>
</dbReference>
<dbReference type="InterPro" id="IPR000531">
    <property type="entry name" value="Beta-barrel_TonB"/>
</dbReference>
<evidence type="ECO:0000256" key="10">
    <source>
        <dbReference type="RuleBase" id="RU003357"/>
    </source>
</evidence>
<evidence type="ECO:0000256" key="1">
    <source>
        <dbReference type="ARBA" id="ARBA00004571"/>
    </source>
</evidence>
<dbReference type="InterPro" id="IPR012910">
    <property type="entry name" value="Plug_dom"/>
</dbReference>
<keyword evidence="9" id="KW-0998">Cell outer membrane</keyword>
<dbReference type="InterPro" id="IPR036942">
    <property type="entry name" value="Beta-barrel_TonB_sf"/>
</dbReference>
<organism evidence="13 14">
    <name type="scientific">Rhinopithecimicrobium faecis</name>
    <dbReference type="NCBI Taxonomy" id="2820698"/>
    <lineage>
        <taxon>Bacteria</taxon>
        <taxon>Pseudomonadati</taxon>
        <taxon>Bacteroidota</taxon>
        <taxon>Sphingobacteriia</taxon>
        <taxon>Sphingobacteriales</taxon>
        <taxon>Sphingobacteriaceae</taxon>
        <taxon>Rhinopithecimicrobium</taxon>
    </lineage>
</organism>
<keyword evidence="8 13" id="KW-0675">Receptor</keyword>
<dbReference type="EMBL" id="JAGKSB010000016">
    <property type="protein sequence ID" value="MBP3944308.1"/>
    <property type="molecule type" value="Genomic_DNA"/>
</dbReference>
<keyword evidence="2" id="KW-0813">Transport</keyword>
<dbReference type="InterPro" id="IPR039426">
    <property type="entry name" value="TonB-dep_rcpt-like"/>
</dbReference>
<dbReference type="PANTHER" id="PTHR30069">
    <property type="entry name" value="TONB-DEPENDENT OUTER MEMBRANE RECEPTOR"/>
    <property type="match status" value="1"/>
</dbReference>
<dbReference type="GO" id="GO:0015344">
    <property type="term" value="F:siderophore uptake transmembrane transporter activity"/>
    <property type="evidence" value="ECO:0007669"/>
    <property type="project" value="TreeGrafter"/>
</dbReference>
<dbReference type="GO" id="GO:0009279">
    <property type="term" value="C:cell outer membrane"/>
    <property type="evidence" value="ECO:0007669"/>
    <property type="project" value="UniProtKB-SubCell"/>
</dbReference>
<gene>
    <name evidence="13" type="ORF">J5U18_12230</name>
</gene>
<evidence type="ECO:0000259" key="12">
    <source>
        <dbReference type="Pfam" id="PF07715"/>
    </source>
</evidence>
<evidence type="ECO:0000256" key="9">
    <source>
        <dbReference type="ARBA" id="ARBA00023237"/>
    </source>
</evidence>
<keyword evidence="7 10" id="KW-0472">Membrane</keyword>
<dbReference type="RefSeq" id="WP_353547814.1">
    <property type="nucleotide sequence ID" value="NZ_JAGKSB010000016.1"/>
</dbReference>
<proteinExistence type="inferred from homology"/>
<keyword evidence="4" id="KW-0812">Transmembrane</keyword>
<dbReference type="SUPFAM" id="SSF49464">
    <property type="entry name" value="Carboxypeptidase regulatory domain-like"/>
    <property type="match status" value="1"/>
</dbReference>
<comment type="subcellular location">
    <subcellularLocation>
        <location evidence="1">Cell outer membrane</location>
        <topology evidence="1">Multi-pass membrane protein</topology>
    </subcellularLocation>
</comment>
<evidence type="ECO:0000256" key="6">
    <source>
        <dbReference type="ARBA" id="ARBA00023077"/>
    </source>
</evidence>
<evidence type="ECO:0000256" key="3">
    <source>
        <dbReference type="ARBA" id="ARBA00022452"/>
    </source>
</evidence>
<feature type="domain" description="TonB-dependent receptor plug" evidence="12">
    <location>
        <begin position="120"/>
        <end position="253"/>
    </location>
</feature>
<dbReference type="Proteomes" id="UP000679691">
    <property type="component" value="Unassembled WGS sequence"/>
</dbReference>
<sequence>MKLTSVSYFFIVFFSLLFFKIQAQEQQLFRGKIVDYKQQPIYLATIHMEALDLKTTSSIDGEFTVRFPKGITSIQIQITVVGKKSIQAQVQPNKPQKFVTQDLSYTLSEVHILPEIKRTNASNSSIVFNEEAIQRLQGFSIMDILNTLPGKASVAPNINRPQTANLRGNFSEDYAFNNSLGVAVVMDGIRLSNDANMQSRSASQFGMRGSLLAGVNNSSSGDVAFQGIDLRDIPVETIERVEIIQGIASAEYDELTDGAILIDRKAGRTPLSFTTNVNGGSSNFSLSKGTQLSKKLGALNIGFNYAISNPNPRDKVKQYNRVTGSLMWSTKFSSQIRNTFSLDVFKTLDQMKIDPDDANNERSYSKGNGIRLSNRLNWNAQHPVAENISWSISYSQSKQETYKQWLLNQTPRGYAYKDTTGIYEGVVLAGRYLAEEEIIGSPITAATTLKASTNFSTGSLLHALSYGLSINYSNNGGKGIIADPDKPRWINQSGQNARPYSFEYLYPLLNYGAFITDNFTLKIGSKTLRSNLGLRLDQQNGAWSFQPRLSTQLEWNSHWNFKAAYGVSSKSPTMAHRYPAPTFLDIPLILAFNSEDALYLVYTEKFIADNSKLKPAKSSQFEFGINYKDSFIASSLTVYTKHNRGGFSSSKQYKNFFLPDYSYAYDEQRKKIVYEQAGTFTNYASYGNYAIENIQNSATVGVDWMLSTKKINALQTSFTVSHSLSSSKEDLKRLEVTYIATPITVDGKQISHLLFPPSSNDRITNFMSKVGTSTHIPQLGFVVSTNLDLFWFTKSASNFDQKMQQAVGYIDNQGISGFFTQQTATIPVRDLSLIANRRKMVYACLNLSVAKEIKKHLRIAVSAYNVLNIQPEQRIYSTSNTEDYIISTYNAPLSITGGLTYKF</sequence>
<evidence type="ECO:0000256" key="8">
    <source>
        <dbReference type="ARBA" id="ARBA00023170"/>
    </source>
</evidence>
<keyword evidence="14" id="KW-1185">Reference proteome</keyword>
<evidence type="ECO:0000313" key="14">
    <source>
        <dbReference type="Proteomes" id="UP000679691"/>
    </source>
</evidence>
<dbReference type="InterPro" id="IPR008969">
    <property type="entry name" value="CarboxyPept-like_regulatory"/>
</dbReference>
<keyword evidence="5" id="KW-0732">Signal</keyword>
<dbReference type="Pfam" id="PF00593">
    <property type="entry name" value="TonB_dep_Rec_b-barrel"/>
    <property type="match status" value="1"/>
</dbReference>
<evidence type="ECO:0000256" key="2">
    <source>
        <dbReference type="ARBA" id="ARBA00022448"/>
    </source>
</evidence>
<keyword evidence="6 10" id="KW-0798">TonB box</keyword>
<evidence type="ECO:0000256" key="4">
    <source>
        <dbReference type="ARBA" id="ARBA00022692"/>
    </source>
</evidence>
<dbReference type="Pfam" id="PF07715">
    <property type="entry name" value="Plug"/>
    <property type="match status" value="1"/>
</dbReference>
<evidence type="ECO:0000313" key="13">
    <source>
        <dbReference type="EMBL" id="MBP3944308.1"/>
    </source>
</evidence>